<reference evidence="2" key="1">
    <citation type="journal article" date="2015" name="Nature">
        <title>Complex archaea that bridge the gap between prokaryotes and eukaryotes.</title>
        <authorList>
            <person name="Spang A."/>
            <person name="Saw J.H."/>
            <person name="Jorgensen S.L."/>
            <person name="Zaremba-Niedzwiedzka K."/>
            <person name="Martijn J."/>
            <person name="Lind A.E."/>
            <person name="van Eijk R."/>
            <person name="Schleper C."/>
            <person name="Guy L."/>
            <person name="Ettema T.J."/>
        </authorList>
    </citation>
    <scope>NUCLEOTIDE SEQUENCE</scope>
</reference>
<organism evidence="2">
    <name type="scientific">marine sediment metagenome</name>
    <dbReference type="NCBI Taxonomy" id="412755"/>
    <lineage>
        <taxon>unclassified sequences</taxon>
        <taxon>metagenomes</taxon>
        <taxon>ecological metagenomes</taxon>
    </lineage>
</organism>
<accession>A0A0F9JSG1</accession>
<feature type="transmembrane region" description="Helical" evidence="1">
    <location>
        <begin position="69"/>
        <end position="89"/>
    </location>
</feature>
<keyword evidence="1" id="KW-0812">Transmembrane</keyword>
<evidence type="ECO:0000256" key="1">
    <source>
        <dbReference type="SAM" id="Phobius"/>
    </source>
</evidence>
<dbReference type="AlphaFoldDB" id="A0A0F9JSG1"/>
<name>A0A0F9JSG1_9ZZZZ</name>
<keyword evidence="1" id="KW-1133">Transmembrane helix</keyword>
<sequence length="93" mass="10895">MESITITKKKTKAEVEKDTPFIKPEDCPGALMTWIAKREDNNLIKWRDILREELKPIRRFMQLAVGNRIWLIVLSATVMVIGFILIYHLSVRL</sequence>
<evidence type="ECO:0000313" key="2">
    <source>
        <dbReference type="EMBL" id="KKM01893.1"/>
    </source>
</evidence>
<proteinExistence type="predicted"/>
<comment type="caution">
    <text evidence="2">The sequence shown here is derived from an EMBL/GenBank/DDBJ whole genome shotgun (WGS) entry which is preliminary data.</text>
</comment>
<keyword evidence="1" id="KW-0472">Membrane</keyword>
<dbReference type="EMBL" id="LAZR01017073">
    <property type="protein sequence ID" value="KKM01893.1"/>
    <property type="molecule type" value="Genomic_DNA"/>
</dbReference>
<gene>
    <name evidence="2" type="ORF">LCGC14_1789900</name>
</gene>
<protein>
    <submittedName>
        <fullName evidence="2">Uncharacterized protein</fullName>
    </submittedName>
</protein>